<name>A0A6J4NII6_9BACT</name>
<evidence type="ECO:0000313" key="2">
    <source>
        <dbReference type="EMBL" id="CAA9389144.1"/>
    </source>
</evidence>
<sequence>MDDAAKALAVTCNQCGAALDLPAATRFVTCTYCGTRLEVRRAGGAAYTEILESIHERTEQIAGDVEHLRRQNELEQVDREWMMRRESLMVSTKHGGRHVPSGGAGLIVAALAAVFGVVWIGIAISMGAPIIFPLFGFVFVAVAVINGVTHVRKAGEYQQAEADYERRRRQLQRELDDGR</sequence>
<proteinExistence type="predicted"/>
<gene>
    <name evidence="2" type="ORF">AVDCRST_MAG64-1093</name>
</gene>
<keyword evidence="1" id="KW-0812">Transmembrane</keyword>
<reference evidence="2" key="1">
    <citation type="submission" date="2020-02" db="EMBL/GenBank/DDBJ databases">
        <authorList>
            <person name="Meier V. D."/>
        </authorList>
    </citation>
    <scope>NUCLEOTIDE SEQUENCE</scope>
    <source>
        <strain evidence="2">AVDCRST_MAG64</strain>
    </source>
</reference>
<dbReference type="EMBL" id="CADCUQ010000254">
    <property type="protein sequence ID" value="CAA9389144.1"/>
    <property type="molecule type" value="Genomic_DNA"/>
</dbReference>
<evidence type="ECO:0000256" key="1">
    <source>
        <dbReference type="SAM" id="Phobius"/>
    </source>
</evidence>
<keyword evidence="1" id="KW-1133">Transmembrane helix</keyword>
<dbReference type="AlphaFoldDB" id="A0A6J4NII6"/>
<feature type="transmembrane region" description="Helical" evidence="1">
    <location>
        <begin position="130"/>
        <end position="149"/>
    </location>
</feature>
<keyword evidence="1" id="KW-0472">Membrane</keyword>
<protein>
    <submittedName>
        <fullName evidence="2">Uncharacterized protein</fullName>
    </submittedName>
</protein>
<feature type="transmembrane region" description="Helical" evidence="1">
    <location>
        <begin position="103"/>
        <end position="124"/>
    </location>
</feature>
<accession>A0A6J4NII6</accession>
<organism evidence="2">
    <name type="scientific">uncultured Phycisphaerae bacterium</name>
    <dbReference type="NCBI Taxonomy" id="904963"/>
    <lineage>
        <taxon>Bacteria</taxon>
        <taxon>Pseudomonadati</taxon>
        <taxon>Planctomycetota</taxon>
        <taxon>Phycisphaerae</taxon>
        <taxon>environmental samples</taxon>
    </lineage>
</organism>